<reference evidence="2" key="1">
    <citation type="submission" date="2022-11" db="EMBL/GenBank/DDBJ databases">
        <authorList>
            <person name="Petersen C."/>
        </authorList>
    </citation>
    <scope>NUCLEOTIDE SEQUENCE</scope>
    <source>
        <strain evidence="2">IBT 22155</strain>
    </source>
</reference>
<dbReference type="RefSeq" id="XP_056518062.1">
    <property type="nucleotide sequence ID" value="XM_056670263.1"/>
</dbReference>
<evidence type="ECO:0000313" key="3">
    <source>
        <dbReference type="Proteomes" id="UP001149079"/>
    </source>
</evidence>
<protein>
    <submittedName>
        <fullName evidence="2">Uncharacterized protein</fullName>
    </submittedName>
</protein>
<organism evidence="2 3">
    <name type="scientific">Penicillium bovifimosum</name>
    <dbReference type="NCBI Taxonomy" id="126998"/>
    <lineage>
        <taxon>Eukaryota</taxon>
        <taxon>Fungi</taxon>
        <taxon>Dikarya</taxon>
        <taxon>Ascomycota</taxon>
        <taxon>Pezizomycotina</taxon>
        <taxon>Eurotiomycetes</taxon>
        <taxon>Eurotiomycetidae</taxon>
        <taxon>Eurotiales</taxon>
        <taxon>Aspergillaceae</taxon>
        <taxon>Penicillium</taxon>
    </lineage>
</organism>
<feature type="compositionally biased region" description="Acidic residues" evidence="1">
    <location>
        <begin position="81"/>
        <end position="92"/>
    </location>
</feature>
<comment type="caution">
    <text evidence="2">The sequence shown here is derived from an EMBL/GenBank/DDBJ whole genome shotgun (WGS) entry which is preliminary data.</text>
</comment>
<keyword evidence="3" id="KW-1185">Reference proteome</keyword>
<proteinExistence type="predicted"/>
<dbReference type="Proteomes" id="UP001149079">
    <property type="component" value="Unassembled WGS sequence"/>
</dbReference>
<accession>A0A9W9GJG2</accession>
<gene>
    <name evidence="2" type="ORF">N7515_009519</name>
</gene>
<name>A0A9W9GJG2_9EURO</name>
<dbReference type="AlphaFoldDB" id="A0A9W9GJG2"/>
<dbReference type="GeneID" id="81409433"/>
<reference evidence="2" key="2">
    <citation type="journal article" date="2023" name="IMA Fungus">
        <title>Comparative genomic study of the Penicillium genus elucidates a diverse pangenome and 15 lateral gene transfer events.</title>
        <authorList>
            <person name="Petersen C."/>
            <person name="Sorensen T."/>
            <person name="Nielsen M.R."/>
            <person name="Sondergaard T.E."/>
            <person name="Sorensen J.L."/>
            <person name="Fitzpatrick D.A."/>
            <person name="Frisvad J.C."/>
            <person name="Nielsen K.L."/>
        </authorList>
    </citation>
    <scope>NUCLEOTIDE SEQUENCE</scope>
    <source>
        <strain evidence="2">IBT 22155</strain>
    </source>
</reference>
<sequence>MAGMALYKRSFPTLDHGYKAPDLRFSKGIYVGVSARTAIAVLGQYLDTATANASSPSRNLRERLHEIAEEKEQQRASELGQEADIDDDIDEY</sequence>
<dbReference type="EMBL" id="JAPQKL010000007">
    <property type="protein sequence ID" value="KAJ5121558.1"/>
    <property type="molecule type" value="Genomic_DNA"/>
</dbReference>
<evidence type="ECO:0000313" key="2">
    <source>
        <dbReference type="EMBL" id="KAJ5121558.1"/>
    </source>
</evidence>
<feature type="region of interest" description="Disordered" evidence="1">
    <location>
        <begin position="70"/>
        <end position="92"/>
    </location>
</feature>
<evidence type="ECO:0000256" key="1">
    <source>
        <dbReference type="SAM" id="MobiDB-lite"/>
    </source>
</evidence>